<evidence type="ECO:0000313" key="2">
    <source>
        <dbReference type="Proteomes" id="UP000196503"/>
    </source>
</evidence>
<protein>
    <submittedName>
        <fullName evidence="1">Uncharacterized protein</fullName>
    </submittedName>
</protein>
<evidence type="ECO:0000313" key="1">
    <source>
        <dbReference type="EMBL" id="OUZ19442.1"/>
    </source>
</evidence>
<reference evidence="1 2" key="1">
    <citation type="submission" date="2017-05" db="EMBL/GenBank/DDBJ databases">
        <title>The Genome Sequence of Enterococcus faecium 2D5_DIV0622.</title>
        <authorList>
            <consortium name="The Broad Institute Genomics Platform"/>
            <consortium name="The Broad Institute Genomic Center for Infectious Diseases"/>
            <person name="Earl A."/>
            <person name="Manson A."/>
            <person name="Schwartman J."/>
            <person name="Gilmore M."/>
            <person name="Abouelleil A."/>
            <person name="Cao P."/>
            <person name="Chapman S."/>
            <person name="Cusick C."/>
            <person name="Shea T."/>
            <person name="Young S."/>
            <person name="Neafsey D."/>
            <person name="Nusbaum C."/>
            <person name="Birren B."/>
        </authorList>
    </citation>
    <scope>NUCLEOTIDE SEQUENCE [LARGE SCALE GENOMIC DNA]</scope>
    <source>
        <strain evidence="1 2">2D5_DIV0622</strain>
    </source>
</reference>
<dbReference type="EMBL" id="NIBL01000001">
    <property type="protein sequence ID" value="OUZ19442.1"/>
    <property type="molecule type" value="Genomic_DNA"/>
</dbReference>
<name>A0A200I2Y0_9ENTE</name>
<accession>A0A200I2Y0</accession>
<comment type="caution">
    <text evidence="1">The sequence shown here is derived from an EMBL/GenBank/DDBJ whole genome shotgun (WGS) entry which is preliminary data.</text>
</comment>
<proteinExistence type="predicted"/>
<dbReference type="AlphaFoldDB" id="A0A200I2Y0"/>
<sequence>MYHTRYSYPFYIKDVRRVGQLRADKVVQNVGKVREVKTFPDELAYTPK</sequence>
<dbReference type="Proteomes" id="UP000196503">
    <property type="component" value="Unassembled WGS sequence"/>
</dbReference>
<gene>
    <name evidence="1" type="ORF">A5869_001092</name>
</gene>
<organism evidence="1 2">
    <name type="scientific">Enterococcus cecorum</name>
    <dbReference type="NCBI Taxonomy" id="44008"/>
    <lineage>
        <taxon>Bacteria</taxon>
        <taxon>Bacillati</taxon>
        <taxon>Bacillota</taxon>
        <taxon>Bacilli</taxon>
        <taxon>Lactobacillales</taxon>
        <taxon>Enterococcaceae</taxon>
        <taxon>Enterococcus</taxon>
    </lineage>
</organism>